<dbReference type="InterPro" id="IPR003959">
    <property type="entry name" value="ATPase_AAA_core"/>
</dbReference>
<dbReference type="PANTHER" id="PTHR40396">
    <property type="entry name" value="ATPASE-LIKE PROTEIN"/>
    <property type="match status" value="1"/>
</dbReference>
<name>A0ABS6T7A3_9RHOB</name>
<dbReference type="EMBL" id="JAHUZE010000004">
    <property type="protein sequence ID" value="MBV7380356.1"/>
    <property type="molecule type" value="Genomic_DNA"/>
</dbReference>
<accession>A0ABS6T7A3</accession>
<dbReference type="InterPro" id="IPR014555">
    <property type="entry name" value="RecF-like"/>
</dbReference>
<organism evidence="2 3">
    <name type="scientific">Maritimibacter dapengensis</name>
    <dbReference type="NCBI Taxonomy" id="2836868"/>
    <lineage>
        <taxon>Bacteria</taxon>
        <taxon>Pseudomonadati</taxon>
        <taxon>Pseudomonadota</taxon>
        <taxon>Alphaproteobacteria</taxon>
        <taxon>Rhodobacterales</taxon>
        <taxon>Roseobacteraceae</taxon>
        <taxon>Maritimibacter</taxon>
    </lineage>
</organism>
<evidence type="ECO:0000313" key="2">
    <source>
        <dbReference type="EMBL" id="MBV7380356.1"/>
    </source>
</evidence>
<proteinExistence type="predicted"/>
<keyword evidence="3" id="KW-1185">Reference proteome</keyword>
<comment type="caution">
    <text evidence="2">The sequence shown here is derived from an EMBL/GenBank/DDBJ whole genome shotgun (WGS) entry which is preliminary data.</text>
</comment>
<dbReference type="Pfam" id="PF13304">
    <property type="entry name" value="AAA_21"/>
    <property type="match status" value="1"/>
</dbReference>
<gene>
    <name evidence="2" type="ORF">KJP28_15630</name>
</gene>
<dbReference type="PANTHER" id="PTHR40396:SF1">
    <property type="entry name" value="ATPASE AAA-TYPE CORE DOMAIN-CONTAINING PROTEIN"/>
    <property type="match status" value="1"/>
</dbReference>
<dbReference type="PIRSF" id="PIRSF029347">
    <property type="entry name" value="RecF"/>
    <property type="match status" value="1"/>
</dbReference>
<sequence length="414" mass="46132">MLRNITFRNWKSFRESKLHFDQLTILIGTNASGKSNALDALEFLSRIANSTDIMTALAGDGVLAGIRGQDNWASYRNGKSFSLSVLIGTDDEKTDYQYSITVVINDGVAELSGEELSRIKYQGSNPRTLRLFWTDPPEPGAPGIIARLYNTKSGTKRPLRRNLSALSQLEIDPDIRSEIVEGIRFVARDLRQIFILDPKPNEMRDFTRLSENLKKDGSNIAGVLMALKPEDRNEIQNRLTKLAAKIPEKDISKVWAEYVGRHKADAMLYCSEAWTPGEEFEVDARGMSDGTLRFIAVIGALLLRPRRSLIVVEEIDNGLHPSRSLLLLDAINKLAKEREIDLLITTHNVALLDSLPPRLVRSISVATRTDDEGASIITSLDDIPLLARMIAEGEVGKLAKEGRIEQTIRMLPNG</sequence>
<evidence type="ECO:0000259" key="1">
    <source>
        <dbReference type="Pfam" id="PF13304"/>
    </source>
</evidence>
<protein>
    <submittedName>
        <fullName evidence="2">AAA family ATPase</fullName>
    </submittedName>
</protein>
<evidence type="ECO:0000313" key="3">
    <source>
        <dbReference type="Proteomes" id="UP000756530"/>
    </source>
</evidence>
<dbReference type="RefSeq" id="WP_218393568.1">
    <property type="nucleotide sequence ID" value="NZ_JAHUZE010000004.1"/>
</dbReference>
<feature type="domain" description="ATPase AAA-type core" evidence="1">
    <location>
        <begin position="23"/>
        <end position="353"/>
    </location>
</feature>
<reference evidence="2 3" key="1">
    <citation type="submission" date="2021-05" db="EMBL/GenBank/DDBJ databases">
        <title>Culturable bacteria isolated from Daya Bay.</title>
        <authorList>
            <person name="Zheng W."/>
            <person name="Yu S."/>
            <person name="Huang Y."/>
        </authorList>
    </citation>
    <scope>NUCLEOTIDE SEQUENCE [LARGE SCALE GENOMIC DNA]</scope>
    <source>
        <strain evidence="2 3">DP4N28-5</strain>
    </source>
</reference>
<dbReference type="Proteomes" id="UP000756530">
    <property type="component" value="Unassembled WGS sequence"/>
</dbReference>